<dbReference type="Proteomes" id="UP000092555">
    <property type="component" value="Unassembled WGS sequence"/>
</dbReference>
<keyword evidence="1" id="KW-0812">Transmembrane</keyword>
<dbReference type="RefSeq" id="XP_018713032.1">
    <property type="nucleotide sequence ID" value="XM_018854605.1"/>
</dbReference>
<feature type="transmembrane region" description="Helical" evidence="1">
    <location>
        <begin position="16"/>
        <end position="38"/>
    </location>
</feature>
<dbReference type="AlphaFoldDB" id="A0A1A0HEW0"/>
<proteinExistence type="predicted"/>
<dbReference type="GeneID" id="30027581"/>
<keyword evidence="1" id="KW-0472">Membrane</keyword>
<organism evidence="2 3">
    <name type="scientific">Metschnikowia bicuspidata var. bicuspidata NRRL YB-4993</name>
    <dbReference type="NCBI Taxonomy" id="869754"/>
    <lineage>
        <taxon>Eukaryota</taxon>
        <taxon>Fungi</taxon>
        <taxon>Dikarya</taxon>
        <taxon>Ascomycota</taxon>
        <taxon>Saccharomycotina</taxon>
        <taxon>Pichiomycetes</taxon>
        <taxon>Metschnikowiaceae</taxon>
        <taxon>Metschnikowia</taxon>
    </lineage>
</organism>
<evidence type="ECO:0000313" key="3">
    <source>
        <dbReference type="Proteomes" id="UP000092555"/>
    </source>
</evidence>
<protein>
    <submittedName>
        <fullName evidence="2">Uncharacterized protein</fullName>
    </submittedName>
</protein>
<comment type="caution">
    <text evidence="2">The sequence shown here is derived from an EMBL/GenBank/DDBJ whole genome shotgun (WGS) entry which is preliminary data.</text>
</comment>
<dbReference type="EMBL" id="LXTC01000002">
    <property type="protein sequence ID" value="OBA22536.1"/>
    <property type="molecule type" value="Genomic_DNA"/>
</dbReference>
<keyword evidence="1" id="KW-1133">Transmembrane helix</keyword>
<accession>A0A1A0HEW0</accession>
<evidence type="ECO:0000256" key="1">
    <source>
        <dbReference type="SAM" id="Phobius"/>
    </source>
</evidence>
<keyword evidence="3" id="KW-1185">Reference proteome</keyword>
<reference evidence="2 3" key="1">
    <citation type="submission" date="2016-05" db="EMBL/GenBank/DDBJ databases">
        <title>Comparative genomics of biotechnologically important yeasts.</title>
        <authorList>
            <consortium name="DOE Joint Genome Institute"/>
            <person name="Riley R."/>
            <person name="Haridas S."/>
            <person name="Wolfe K.H."/>
            <person name="Lopes M.R."/>
            <person name="Hittinger C.T."/>
            <person name="Goker M."/>
            <person name="Salamov A."/>
            <person name="Wisecaver J."/>
            <person name="Long T.M."/>
            <person name="Aerts A.L."/>
            <person name="Barry K."/>
            <person name="Choi C."/>
            <person name="Clum A."/>
            <person name="Coughlan A.Y."/>
            <person name="Deshpande S."/>
            <person name="Douglass A.P."/>
            <person name="Hanson S.J."/>
            <person name="Klenk H.-P."/>
            <person name="LaButti K."/>
            <person name="Lapidus A."/>
            <person name="Lindquist E."/>
            <person name="Lipzen A."/>
            <person name="Meier-kolthoff J.P."/>
            <person name="Ohm R.A."/>
            <person name="Otillar R.P."/>
            <person name="Pangilinan J."/>
            <person name="Peng Y."/>
            <person name="Rokas A."/>
            <person name="Rosa C.A."/>
            <person name="Scheuner C."/>
            <person name="Sibirny A.A."/>
            <person name="Slot J.C."/>
            <person name="Stielow J.B."/>
            <person name="Sun H."/>
            <person name="Kurtzman C.P."/>
            <person name="Blackwell M."/>
            <person name="Grigoriev I.V."/>
            <person name="Jeffries T.W."/>
        </authorList>
    </citation>
    <scope>NUCLEOTIDE SEQUENCE [LARGE SCALE GENOMIC DNA]</scope>
    <source>
        <strain evidence="2 3">NRRL YB-4993</strain>
    </source>
</reference>
<sequence>MYIFLVVRNLPPSNIVFHRLVICVYTFCAPLSCTPYYFSKRTVLVYFVLVCFLKTRCNHLSLSIQSYRVLQAISKIMRSSRIHLLPFQKQCKHRTTRRQRNRSSGIVIQGYDRYT</sequence>
<name>A0A1A0HEW0_9ASCO</name>
<evidence type="ECO:0000313" key="2">
    <source>
        <dbReference type="EMBL" id="OBA22536.1"/>
    </source>
</evidence>
<gene>
    <name evidence="2" type="ORF">METBIDRAFT_155156</name>
</gene>